<accession>A0ABZ0RJK9</accession>
<evidence type="ECO:0000313" key="6">
    <source>
        <dbReference type="Proteomes" id="UP001324993"/>
    </source>
</evidence>
<evidence type="ECO:0000256" key="2">
    <source>
        <dbReference type="ARBA" id="ARBA00022801"/>
    </source>
</evidence>
<dbReference type="EC" id="3.2.1.52" evidence="5"/>
<dbReference type="InterPro" id="IPR017853">
    <property type="entry name" value="GH"/>
</dbReference>
<dbReference type="PROSITE" id="PS00775">
    <property type="entry name" value="GLYCOSYL_HYDROL_F3"/>
    <property type="match status" value="1"/>
</dbReference>
<evidence type="ECO:0000256" key="3">
    <source>
        <dbReference type="ARBA" id="ARBA00023295"/>
    </source>
</evidence>
<protein>
    <submittedName>
        <fullName evidence="5">Beta-N-acetylhexosaminidase</fullName>
        <ecNumber evidence="5">3.2.1.52</ecNumber>
    </submittedName>
</protein>
<reference evidence="5 6" key="1">
    <citation type="submission" date="2023-11" db="EMBL/GenBank/DDBJ databases">
        <title>Coraliomargarita sp. nov., isolated from marine algae.</title>
        <authorList>
            <person name="Lee J.K."/>
            <person name="Baek J.H."/>
            <person name="Kim J.M."/>
            <person name="Choi D.G."/>
            <person name="Jeon C.O."/>
        </authorList>
    </citation>
    <scope>NUCLEOTIDE SEQUENCE [LARGE SCALE GENOMIC DNA]</scope>
    <source>
        <strain evidence="5 6">J2-16</strain>
    </source>
</reference>
<dbReference type="InterPro" id="IPR019800">
    <property type="entry name" value="Glyco_hydro_3_AS"/>
</dbReference>
<sequence length="364" mass="40611">MSTVNQILVTGVPGPVLDAETAKMFRMVQPGGYILFARNIESASQLRKLIDDLRGLSEVDPVIMVDEEGGRVSRLRHIGHELPSAQEYLERGDQALIKRHGALTGELMRLFGMNLNLCPVVEVSFDDEADNSLRGRCYGTTPQQVVEYAREFNQALRNEGILSCGKHFPGYAGVVVDPHHELPASHRTRAQLNEAELIPYFQMATELDSVMTGHTWYPCFDEKELPSSLSSNIIKNVLREEIGYQGLVISDDLDMGALLEKYSQAESIRMAVEAGNDQLLICHRVTSLAEAAQALKSVAMQDVDRALENIHVAKQKLESPTDFSEARYAELNAAVWDLRVDTLGEEQAKVRKVYKHKVSPVETY</sequence>
<keyword evidence="6" id="KW-1185">Reference proteome</keyword>
<dbReference type="RefSeq" id="WP_319832250.1">
    <property type="nucleotide sequence ID" value="NZ_CP138858.1"/>
</dbReference>
<comment type="similarity">
    <text evidence="1">Belongs to the glycosyl hydrolase 3 family.</text>
</comment>
<dbReference type="GO" id="GO:0004563">
    <property type="term" value="F:beta-N-acetylhexosaminidase activity"/>
    <property type="evidence" value="ECO:0007669"/>
    <property type="project" value="UniProtKB-EC"/>
</dbReference>
<gene>
    <name evidence="5" type="primary">nagZ</name>
    <name evidence="5" type="ORF">SH580_18225</name>
</gene>
<proteinExistence type="inferred from homology"/>
<dbReference type="NCBIfam" id="NF003740">
    <property type="entry name" value="PRK05337.1"/>
    <property type="match status" value="1"/>
</dbReference>
<dbReference type="Gene3D" id="3.20.20.300">
    <property type="entry name" value="Glycoside hydrolase, family 3, N-terminal domain"/>
    <property type="match status" value="1"/>
</dbReference>
<dbReference type="PANTHER" id="PTHR30480">
    <property type="entry name" value="BETA-HEXOSAMINIDASE-RELATED"/>
    <property type="match status" value="1"/>
</dbReference>
<dbReference type="PANTHER" id="PTHR30480:SF16">
    <property type="entry name" value="GLYCOSIDE HYDROLASE FAMILY 3 DOMAIN PROTEIN"/>
    <property type="match status" value="1"/>
</dbReference>
<dbReference type="InterPro" id="IPR050226">
    <property type="entry name" value="NagZ_Beta-hexosaminidase"/>
</dbReference>
<evidence type="ECO:0000259" key="4">
    <source>
        <dbReference type="Pfam" id="PF00933"/>
    </source>
</evidence>
<dbReference type="InterPro" id="IPR036962">
    <property type="entry name" value="Glyco_hydro_3_N_sf"/>
</dbReference>
<keyword evidence="3 5" id="KW-0326">Glycosidase</keyword>
<name>A0ABZ0RJK9_9BACT</name>
<dbReference type="EMBL" id="CP138858">
    <property type="protein sequence ID" value="WPJ95361.1"/>
    <property type="molecule type" value="Genomic_DNA"/>
</dbReference>
<feature type="domain" description="Glycoside hydrolase family 3 N-terminal" evidence="4">
    <location>
        <begin position="17"/>
        <end position="310"/>
    </location>
</feature>
<organism evidence="5 6">
    <name type="scientific">Coraliomargarita algicola</name>
    <dbReference type="NCBI Taxonomy" id="3092156"/>
    <lineage>
        <taxon>Bacteria</taxon>
        <taxon>Pseudomonadati</taxon>
        <taxon>Verrucomicrobiota</taxon>
        <taxon>Opitutia</taxon>
        <taxon>Puniceicoccales</taxon>
        <taxon>Coraliomargaritaceae</taxon>
        <taxon>Coraliomargarita</taxon>
    </lineage>
</organism>
<dbReference type="SUPFAM" id="SSF51445">
    <property type="entry name" value="(Trans)glycosidases"/>
    <property type="match status" value="1"/>
</dbReference>
<evidence type="ECO:0000313" key="5">
    <source>
        <dbReference type="EMBL" id="WPJ95361.1"/>
    </source>
</evidence>
<dbReference type="InterPro" id="IPR001764">
    <property type="entry name" value="Glyco_hydro_3_N"/>
</dbReference>
<dbReference type="Proteomes" id="UP001324993">
    <property type="component" value="Chromosome"/>
</dbReference>
<evidence type="ECO:0000256" key="1">
    <source>
        <dbReference type="ARBA" id="ARBA00005336"/>
    </source>
</evidence>
<dbReference type="Pfam" id="PF00933">
    <property type="entry name" value="Glyco_hydro_3"/>
    <property type="match status" value="1"/>
</dbReference>
<keyword evidence="2 5" id="KW-0378">Hydrolase</keyword>